<evidence type="ECO:0000256" key="6">
    <source>
        <dbReference type="NCBIfam" id="TIGR00152"/>
    </source>
</evidence>
<comment type="catalytic activity">
    <reaction evidence="5">
        <text>3'-dephospho-CoA + ATP = ADP + CoA + H(+)</text>
        <dbReference type="Rhea" id="RHEA:18245"/>
        <dbReference type="ChEBI" id="CHEBI:15378"/>
        <dbReference type="ChEBI" id="CHEBI:30616"/>
        <dbReference type="ChEBI" id="CHEBI:57287"/>
        <dbReference type="ChEBI" id="CHEBI:57328"/>
        <dbReference type="ChEBI" id="CHEBI:456216"/>
        <dbReference type="EC" id="2.7.1.24"/>
    </reaction>
</comment>
<dbReference type="PANTHER" id="PTHR10695">
    <property type="entry name" value="DEPHOSPHO-COA KINASE-RELATED"/>
    <property type="match status" value="1"/>
</dbReference>
<dbReference type="GO" id="GO:0005737">
    <property type="term" value="C:cytoplasm"/>
    <property type="evidence" value="ECO:0007669"/>
    <property type="project" value="UniProtKB-SubCell"/>
</dbReference>
<dbReference type="CDD" id="cd02022">
    <property type="entry name" value="DPCK"/>
    <property type="match status" value="1"/>
</dbReference>
<dbReference type="GO" id="GO:0004140">
    <property type="term" value="F:dephospho-CoA kinase activity"/>
    <property type="evidence" value="ECO:0007669"/>
    <property type="project" value="UniProtKB-UniRule"/>
</dbReference>
<evidence type="ECO:0000313" key="8">
    <source>
        <dbReference type="Proteomes" id="UP000247465"/>
    </source>
</evidence>
<dbReference type="PANTHER" id="PTHR10695:SF46">
    <property type="entry name" value="BIFUNCTIONAL COENZYME A SYNTHASE-RELATED"/>
    <property type="match status" value="1"/>
</dbReference>
<evidence type="ECO:0000256" key="2">
    <source>
        <dbReference type="ARBA" id="ARBA00022741"/>
    </source>
</evidence>
<organism evidence="7 8">
    <name type="scientific">Candidatus Moanibacter tarae</name>
    <dbReference type="NCBI Taxonomy" id="2200854"/>
    <lineage>
        <taxon>Bacteria</taxon>
        <taxon>Pseudomonadati</taxon>
        <taxon>Verrucomicrobiota</taxon>
        <taxon>Opitutia</taxon>
        <taxon>Puniceicoccales</taxon>
        <taxon>Puniceicoccales incertae sedis</taxon>
        <taxon>Candidatus Moanibacter</taxon>
    </lineage>
</organism>
<evidence type="ECO:0000256" key="4">
    <source>
        <dbReference type="ARBA" id="ARBA00022993"/>
    </source>
</evidence>
<keyword evidence="5 7" id="KW-0418">Kinase</keyword>
<dbReference type="UniPathway" id="UPA00241">
    <property type="reaction ID" value="UER00356"/>
</dbReference>
<dbReference type="PROSITE" id="PS51219">
    <property type="entry name" value="DPCK"/>
    <property type="match status" value="1"/>
</dbReference>
<evidence type="ECO:0000256" key="5">
    <source>
        <dbReference type="HAMAP-Rule" id="MF_00376"/>
    </source>
</evidence>
<dbReference type="InterPro" id="IPR001977">
    <property type="entry name" value="Depp_CoAkinase"/>
</dbReference>
<evidence type="ECO:0000256" key="3">
    <source>
        <dbReference type="ARBA" id="ARBA00022840"/>
    </source>
</evidence>
<gene>
    <name evidence="5 7" type="primary">coaE</name>
    <name evidence="7" type="ORF">DF168_01332</name>
</gene>
<sequence length="193" mass="21677">MVIGLTGGIGCGKSTALAGFESEGAKTVDSDAVVKELLDGDKLVRSALRDRFGERIFGRRGKVDRKHLASIVFGGAGDLEWLETLLHPLVRKHWELNVRAMPRVLWVVEIPLLFEKNLEKLFDFTVCVSASQSLQLARLRAKGFTDEQVKLRIDRQLPLREKLNRSDFVLSNNGPVKFLLEQVSVLKAEFFLC</sequence>
<comment type="similarity">
    <text evidence="1 5">Belongs to the CoaE family.</text>
</comment>
<dbReference type="Pfam" id="PF01121">
    <property type="entry name" value="CoaE"/>
    <property type="match status" value="1"/>
</dbReference>
<dbReference type="InterPro" id="IPR027417">
    <property type="entry name" value="P-loop_NTPase"/>
</dbReference>
<dbReference type="Proteomes" id="UP000247465">
    <property type="component" value="Chromosome"/>
</dbReference>
<keyword evidence="3 5" id="KW-0067">ATP-binding</keyword>
<keyword evidence="5 7" id="KW-0808">Transferase</keyword>
<dbReference type="Gene3D" id="3.40.50.300">
    <property type="entry name" value="P-loop containing nucleotide triphosphate hydrolases"/>
    <property type="match status" value="1"/>
</dbReference>
<dbReference type="NCBIfam" id="TIGR00152">
    <property type="entry name" value="dephospho-CoA kinase"/>
    <property type="match status" value="1"/>
</dbReference>
<feature type="binding site" evidence="5">
    <location>
        <begin position="10"/>
        <end position="15"/>
    </location>
    <ligand>
        <name>ATP</name>
        <dbReference type="ChEBI" id="CHEBI:30616"/>
    </ligand>
</feature>
<comment type="pathway">
    <text evidence="5">Cofactor biosynthesis; coenzyme A biosynthesis; CoA from (R)-pantothenate: step 5/5.</text>
</comment>
<dbReference type="HAMAP" id="MF_00376">
    <property type="entry name" value="Dephospho_CoA_kinase"/>
    <property type="match status" value="1"/>
</dbReference>
<keyword evidence="5" id="KW-0963">Cytoplasm</keyword>
<name>A0A2Z4ADJ8_9BACT</name>
<comment type="subcellular location">
    <subcellularLocation>
        <location evidence="5">Cytoplasm</location>
    </subcellularLocation>
</comment>
<comment type="function">
    <text evidence="5">Catalyzes the phosphorylation of the 3'-hydroxyl group of dephosphocoenzyme A to form coenzyme A.</text>
</comment>
<accession>A0A2Z4ADJ8</accession>
<proteinExistence type="inferred from homology"/>
<evidence type="ECO:0000313" key="7">
    <source>
        <dbReference type="EMBL" id="AWT60131.1"/>
    </source>
</evidence>
<keyword evidence="4 5" id="KW-0173">Coenzyme A biosynthesis</keyword>
<protein>
    <recommendedName>
        <fullName evidence="5 6">Dephospho-CoA kinase</fullName>
        <ecNumber evidence="5 6">2.7.1.24</ecNumber>
    </recommendedName>
    <alternativeName>
        <fullName evidence="5">Dephosphocoenzyme A kinase</fullName>
    </alternativeName>
</protein>
<dbReference type="EC" id="2.7.1.24" evidence="5 6"/>
<dbReference type="SUPFAM" id="SSF52540">
    <property type="entry name" value="P-loop containing nucleoside triphosphate hydrolases"/>
    <property type="match status" value="1"/>
</dbReference>
<dbReference type="GO" id="GO:0015937">
    <property type="term" value="P:coenzyme A biosynthetic process"/>
    <property type="evidence" value="ECO:0007669"/>
    <property type="project" value="UniProtKB-UniRule"/>
</dbReference>
<dbReference type="GO" id="GO:0005524">
    <property type="term" value="F:ATP binding"/>
    <property type="evidence" value="ECO:0007669"/>
    <property type="project" value="UniProtKB-UniRule"/>
</dbReference>
<reference evidence="7 8" key="1">
    <citation type="submission" date="2018-06" db="EMBL/GenBank/DDBJ databases">
        <title>Draft Genome Sequence of a Novel Marine Bacterium Related to the Verrucomicrobia.</title>
        <authorList>
            <person name="Vosseberg J."/>
            <person name="Martijn J."/>
            <person name="Ettema T.J.G."/>
        </authorList>
    </citation>
    <scope>NUCLEOTIDE SEQUENCE [LARGE SCALE GENOMIC DNA]</scope>
    <source>
        <strain evidence="7">TARA_B100001123</strain>
    </source>
</reference>
<dbReference type="EMBL" id="CP029803">
    <property type="protein sequence ID" value="AWT60131.1"/>
    <property type="molecule type" value="Genomic_DNA"/>
</dbReference>
<evidence type="ECO:0000256" key="1">
    <source>
        <dbReference type="ARBA" id="ARBA00009018"/>
    </source>
</evidence>
<dbReference type="KEGG" id="mtar:DF168_01332"/>
<keyword evidence="2 5" id="KW-0547">Nucleotide-binding</keyword>
<dbReference type="AlphaFoldDB" id="A0A2Z4ADJ8"/>